<feature type="compositionally biased region" description="Polar residues" evidence="11">
    <location>
        <begin position="544"/>
        <end position="554"/>
    </location>
</feature>
<evidence type="ECO:0000256" key="10">
    <source>
        <dbReference type="PROSITE-ProRule" id="PRU00035"/>
    </source>
</evidence>
<evidence type="ECO:0000256" key="4">
    <source>
        <dbReference type="ARBA" id="ARBA00022692"/>
    </source>
</evidence>
<feature type="transmembrane region" description="Helical" evidence="12">
    <location>
        <begin position="352"/>
        <end position="372"/>
    </location>
</feature>
<keyword evidence="7" id="KW-0406">Ion transport</keyword>
<keyword evidence="4 12" id="KW-0812">Transmembrane</keyword>
<evidence type="ECO:0000256" key="7">
    <source>
        <dbReference type="ARBA" id="ARBA00023065"/>
    </source>
</evidence>
<keyword evidence="6 12" id="KW-1133">Transmembrane helix</keyword>
<evidence type="ECO:0000256" key="6">
    <source>
        <dbReference type="ARBA" id="ARBA00022989"/>
    </source>
</evidence>
<dbReference type="InterPro" id="IPR036427">
    <property type="entry name" value="Bromodomain-like_sf"/>
</dbReference>
<dbReference type="SUPFAM" id="SSF161093">
    <property type="entry name" value="MgtE membrane domain-like"/>
    <property type="match status" value="2"/>
</dbReference>
<feature type="transmembrane region" description="Helical" evidence="12">
    <location>
        <begin position="432"/>
        <end position="455"/>
    </location>
</feature>
<dbReference type="Gene3D" id="1.10.357.20">
    <property type="entry name" value="SLC41 divalent cation transporters, integral membrane domain"/>
    <property type="match status" value="2"/>
</dbReference>
<dbReference type="Proteomes" id="UP000815677">
    <property type="component" value="Unassembled WGS sequence"/>
</dbReference>
<dbReference type="InterPro" id="IPR036739">
    <property type="entry name" value="SLC41_membr_dom_sf"/>
</dbReference>
<comment type="subcellular location">
    <subcellularLocation>
        <location evidence="1">Membrane</location>
        <topology evidence="1">Multi-pass membrane protein</topology>
    </subcellularLocation>
</comment>
<dbReference type="Pfam" id="PF01769">
    <property type="entry name" value="MgtE"/>
    <property type="match status" value="2"/>
</dbReference>
<evidence type="ECO:0000313" key="14">
    <source>
        <dbReference type="EMBL" id="GAT56481.1"/>
    </source>
</evidence>
<dbReference type="EMBL" id="DF849285">
    <property type="protein sequence ID" value="GAT56481.1"/>
    <property type="molecule type" value="Genomic_DNA"/>
</dbReference>
<feature type="region of interest" description="Disordered" evidence="11">
    <location>
        <begin position="527"/>
        <end position="556"/>
    </location>
</feature>
<feature type="compositionally biased region" description="Polar residues" evidence="11">
    <location>
        <begin position="800"/>
        <end position="810"/>
    </location>
</feature>
<keyword evidence="5" id="KW-0460">Magnesium</keyword>
<protein>
    <submittedName>
        <fullName evidence="14">Mg transporter</fullName>
    </submittedName>
</protein>
<evidence type="ECO:0000256" key="3">
    <source>
        <dbReference type="ARBA" id="ARBA00022448"/>
    </source>
</evidence>
<dbReference type="InterPro" id="IPR006667">
    <property type="entry name" value="SLC41_membr_dom"/>
</dbReference>
<dbReference type="PANTHER" id="PTHR16228">
    <property type="entry name" value="DIVALENT CATION TRANSPORTER SOLUTE CARRIER FAMILY 41"/>
    <property type="match status" value="1"/>
</dbReference>
<dbReference type="Gene3D" id="1.20.920.10">
    <property type="entry name" value="Bromodomain-like"/>
    <property type="match status" value="1"/>
</dbReference>
<proteinExistence type="inferred from homology"/>
<dbReference type="InterPro" id="IPR001487">
    <property type="entry name" value="Bromodomain"/>
</dbReference>
<accession>A0ABQ0LZC4</accession>
<dbReference type="InterPro" id="IPR045349">
    <property type="entry name" value="SLC41A1-3"/>
</dbReference>
<dbReference type="PANTHER" id="PTHR16228:SF7">
    <property type="entry name" value="SLC41A_MGTE INTEGRAL MEMBRANE DOMAIN-CONTAINING PROTEIN"/>
    <property type="match status" value="1"/>
</dbReference>
<dbReference type="CDD" id="cd04369">
    <property type="entry name" value="Bromodomain"/>
    <property type="match status" value="1"/>
</dbReference>
<feature type="compositionally biased region" description="Polar residues" evidence="11">
    <location>
        <begin position="15"/>
        <end position="27"/>
    </location>
</feature>
<dbReference type="PRINTS" id="PR00503">
    <property type="entry name" value="BROMODOMAIN"/>
</dbReference>
<evidence type="ECO:0000256" key="1">
    <source>
        <dbReference type="ARBA" id="ARBA00004141"/>
    </source>
</evidence>
<organism evidence="14 15">
    <name type="scientific">Mycena chlorophos</name>
    <name type="common">Agaric fungus</name>
    <name type="synonym">Agaricus chlorophos</name>
    <dbReference type="NCBI Taxonomy" id="658473"/>
    <lineage>
        <taxon>Eukaryota</taxon>
        <taxon>Fungi</taxon>
        <taxon>Dikarya</taxon>
        <taxon>Basidiomycota</taxon>
        <taxon>Agaricomycotina</taxon>
        <taxon>Agaricomycetes</taxon>
        <taxon>Agaricomycetidae</taxon>
        <taxon>Agaricales</taxon>
        <taxon>Marasmiineae</taxon>
        <taxon>Mycenaceae</taxon>
        <taxon>Mycena</taxon>
    </lineage>
</organism>
<feature type="compositionally biased region" description="Basic and acidic residues" evidence="11">
    <location>
        <begin position="615"/>
        <end position="631"/>
    </location>
</feature>
<feature type="compositionally biased region" description="Acidic residues" evidence="11">
    <location>
        <begin position="34"/>
        <end position="44"/>
    </location>
</feature>
<feature type="transmembrane region" description="Helical" evidence="12">
    <location>
        <begin position="399"/>
        <end position="426"/>
    </location>
</feature>
<keyword evidence="15" id="KW-1185">Reference proteome</keyword>
<sequence length="932" mass="102257">MNSPEHLKLNPIQPSPTQATFRLQNGSKHVEYEPSVDDDEEDEDDEDLVMEDVSRALLTPATPRFSQMNAKPPGVWSHVKAIVVESAPTLLFSTMGLLFTGELLDHVSRWKALQQVDQLIIVIPVILNLKGNLEMNLSARLGTAANVGELDEKKARRAIILGNLTLLQVQATAVSFVASAVSLLLGLVLPRSPTEVAARAVRPLPPPAPADTPRRSGFPTFLYVASSAMAAACASSLMLGSFMCALVVVCLRFGLDPDNIAPPIASCLGDLVTLVLLSLIASVLFPTLHTPIPSVILILLILFAVSCGLYTRRNRLVAPLLTQGWSPLLAAMIISSGTGIVLDLFVSRYSGFALLAIVISGLPGGVGSIFASRLSTSLHAAKLGADGDHAPKPKSPSDWVVMLTLLAVTIPVEILFLTLLTVFGWLDLPFVFAAFSVLFFCIAVAASLLLARWLVQFLWARNLDPDVVWLRTESDAKLALGKPKINKAGDEVVIPVEVAKKTLYAVDWCKVEDLTPVNARCDIHRPEKEGPAVPIGSEVMSADDATTQRRSSSGRLERSHCDKVAWLSTAHSGGTIMLHIHRLEAPPKEAATKRKNSTIDDFEMVLDNEDSDDAFMPHDAETDTETNKDAEDTATLSEPDKRALQNIMDELVTDDRSWLFREPVDPVALQIPEYYSIIKNPRDLRSIRTNLDDNAYPSVEAFEADLKLMTDNAILFNGTTTQVGEIVVKFQEFCERVMREYWQEKIQSEQGRGEPMRPFVAFVFVFKRVKEKGREKETKAVSEPVVPSSGATGAGARQTALKSPIQNSAGLTPPSRTEEDAPSSAEPGSEVAPAPQTPQRPRLDVDSASIPAKRTAQEVLEDVEKLLDRKKRAKTKREQIEQENDRRREEIAQLTIQARQEAEAAEASLIEAERQSRELETKLDEIKARMKR</sequence>
<evidence type="ECO:0000256" key="11">
    <source>
        <dbReference type="SAM" id="MobiDB-lite"/>
    </source>
</evidence>
<feature type="region of interest" description="Disordered" evidence="11">
    <location>
        <begin position="609"/>
        <end position="640"/>
    </location>
</feature>
<gene>
    <name evidence="14" type="ORF">MCHLO_13133</name>
</gene>
<evidence type="ECO:0000259" key="13">
    <source>
        <dbReference type="PROSITE" id="PS50014"/>
    </source>
</evidence>
<feature type="transmembrane region" description="Helical" evidence="12">
    <location>
        <begin position="291"/>
        <end position="312"/>
    </location>
</feature>
<name>A0ABQ0LZC4_MYCCL</name>
<feature type="region of interest" description="Disordered" evidence="11">
    <location>
        <begin position="776"/>
        <end position="856"/>
    </location>
</feature>
<dbReference type="Pfam" id="PF00439">
    <property type="entry name" value="Bromodomain"/>
    <property type="match status" value="1"/>
</dbReference>
<comment type="similarity">
    <text evidence="2">Belongs to the SLC41A transporter family.</text>
</comment>
<evidence type="ECO:0000256" key="12">
    <source>
        <dbReference type="SAM" id="Phobius"/>
    </source>
</evidence>
<evidence type="ECO:0000256" key="9">
    <source>
        <dbReference type="ARBA" id="ARBA00023136"/>
    </source>
</evidence>
<feature type="transmembrane region" description="Helical" evidence="12">
    <location>
        <begin position="164"/>
        <end position="189"/>
    </location>
</feature>
<feature type="transmembrane region" description="Helical" evidence="12">
    <location>
        <begin position="263"/>
        <end position="285"/>
    </location>
</feature>
<evidence type="ECO:0000256" key="8">
    <source>
        <dbReference type="ARBA" id="ARBA00023117"/>
    </source>
</evidence>
<keyword evidence="8 10" id="KW-0103">Bromodomain</keyword>
<feature type="transmembrane region" description="Helical" evidence="12">
    <location>
        <begin position="324"/>
        <end position="346"/>
    </location>
</feature>
<evidence type="ECO:0000256" key="2">
    <source>
        <dbReference type="ARBA" id="ARBA00009749"/>
    </source>
</evidence>
<evidence type="ECO:0000313" key="15">
    <source>
        <dbReference type="Proteomes" id="UP000815677"/>
    </source>
</evidence>
<reference evidence="14" key="1">
    <citation type="submission" date="2014-09" db="EMBL/GenBank/DDBJ databases">
        <title>Genome sequence of the luminous mushroom Mycena chlorophos for searching fungal bioluminescence genes.</title>
        <authorList>
            <person name="Tanaka Y."/>
            <person name="Kasuga D."/>
            <person name="Oba Y."/>
            <person name="Hase S."/>
            <person name="Sato K."/>
            <person name="Oba Y."/>
            <person name="Sakakibara Y."/>
        </authorList>
    </citation>
    <scope>NUCLEOTIDE SEQUENCE</scope>
</reference>
<feature type="domain" description="Bromo" evidence="13">
    <location>
        <begin position="652"/>
        <end position="724"/>
    </location>
</feature>
<dbReference type="SUPFAM" id="SSF47370">
    <property type="entry name" value="Bromodomain"/>
    <property type="match status" value="1"/>
</dbReference>
<dbReference type="PROSITE" id="PS50014">
    <property type="entry name" value="BROMODOMAIN_2"/>
    <property type="match status" value="1"/>
</dbReference>
<dbReference type="SMART" id="SM00297">
    <property type="entry name" value="BROMO"/>
    <property type="match status" value="1"/>
</dbReference>
<feature type="region of interest" description="Disordered" evidence="11">
    <location>
        <begin position="1"/>
        <end position="44"/>
    </location>
</feature>
<keyword evidence="3" id="KW-0813">Transport</keyword>
<evidence type="ECO:0000256" key="5">
    <source>
        <dbReference type="ARBA" id="ARBA00022842"/>
    </source>
</evidence>
<keyword evidence="9 12" id="KW-0472">Membrane</keyword>
<feature type="transmembrane region" description="Helical" evidence="12">
    <location>
        <begin position="221"/>
        <end position="251"/>
    </location>
</feature>